<protein>
    <submittedName>
        <fullName evidence="1">Uncharacterized protein</fullName>
    </submittedName>
</protein>
<evidence type="ECO:0000313" key="1">
    <source>
        <dbReference type="EMBL" id="KKL89790.1"/>
    </source>
</evidence>
<gene>
    <name evidence="1" type="ORF">LCGC14_1911130</name>
</gene>
<accession>A0A0F9I7L8</accession>
<organism evidence="1">
    <name type="scientific">marine sediment metagenome</name>
    <dbReference type="NCBI Taxonomy" id="412755"/>
    <lineage>
        <taxon>unclassified sequences</taxon>
        <taxon>metagenomes</taxon>
        <taxon>ecological metagenomes</taxon>
    </lineage>
</organism>
<reference evidence="1" key="1">
    <citation type="journal article" date="2015" name="Nature">
        <title>Complex archaea that bridge the gap between prokaryotes and eukaryotes.</title>
        <authorList>
            <person name="Spang A."/>
            <person name="Saw J.H."/>
            <person name="Jorgensen S.L."/>
            <person name="Zaremba-Niedzwiedzka K."/>
            <person name="Martijn J."/>
            <person name="Lind A.E."/>
            <person name="van Eijk R."/>
            <person name="Schleper C."/>
            <person name="Guy L."/>
            <person name="Ettema T.J."/>
        </authorList>
    </citation>
    <scope>NUCLEOTIDE SEQUENCE</scope>
</reference>
<proteinExistence type="predicted"/>
<name>A0A0F9I7L8_9ZZZZ</name>
<sequence length="65" mass="7322">MKVDAKLAIESERDHALRADEYAVISHDREGNEVEVLSFYVTDTGHFHCVRDPAPLVNGLRGKSR</sequence>
<dbReference type="AlphaFoldDB" id="A0A0F9I7L8"/>
<comment type="caution">
    <text evidence="1">The sequence shown here is derived from an EMBL/GenBank/DDBJ whole genome shotgun (WGS) entry which is preliminary data.</text>
</comment>
<dbReference type="EMBL" id="LAZR01020188">
    <property type="protein sequence ID" value="KKL89790.1"/>
    <property type="molecule type" value="Genomic_DNA"/>
</dbReference>